<keyword evidence="2" id="KW-1185">Reference proteome</keyword>
<organism evidence="1 2">
    <name type="scientific">Paracoccus alkanivorans</name>
    <dbReference type="NCBI Taxonomy" id="2116655"/>
    <lineage>
        <taxon>Bacteria</taxon>
        <taxon>Pseudomonadati</taxon>
        <taxon>Pseudomonadota</taxon>
        <taxon>Alphaproteobacteria</taxon>
        <taxon>Rhodobacterales</taxon>
        <taxon>Paracoccaceae</taxon>
        <taxon>Paracoccus</taxon>
    </lineage>
</organism>
<dbReference type="Pfam" id="PF12096">
    <property type="entry name" value="DUF3572"/>
    <property type="match status" value="1"/>
</dbReference>
<name>A0A3M0N2B6_9RHOB</name>
<evidence type="ECO:0000313" key="2">
    <source>
        <dbReference type="Proteomes" id="UP000273516"/>
    </source>
</evidence>
<accession>A0A3M0N2B6</accession>
<dbReference type="InterPro" id="IPR021955">
    <property type="entry name" value="DUF3572"/>
</dbReference>
<sequence length="96" mass="10249">MSYSVAGARELAVRALVHIADRPELASALLAGSGLKPEALRQAAESPDFCLHILDFLLEDDSRVLDFAQALAIRPEEVMAARTALGGPGSYGWEPD</sequence>
<dbReference type="AlphaFoldDB" id="A0A3M0N2B6"/>
<dbReference type="Proteomes" id="UP000273516">
    <property type="component" value="Unassembled WGS sequence"/>
</dbReference>
<reference evidence="1 2" key="1">
    <citation type="submission" date="2018-07" db="EMBL/GenBank/DDBJ databases">
        <authorList>
            <person name="Zhang Y."/>
            <person name="Wang L."/>
            <person name="Ma S."/>
        </authorList>
    </citation>
    <scope>NUCLEOTIDE SEQUENCE [LARGE SCALE GENOMIC DNA]</scope>
    <source>
        <strain evidence="1 2">4-2</strain>
    </source>
</reference>
<proteinExistence type="predicted"/>
<dbReference type="RefSeq" id="WP_122110951.1">
    <property type="nucleotide sequence ID" value="NZ_QOKZ01000001.1"/>
</dbReference>
<comment type="caution">
    <text evidence="1">The sequence shown here is derived from an EMBL/GenBank/DDBJ whole genome shotgun (WGS) entry which is preliminary data.</text>
</comment>
<dbReference type="OrthoDB" id="7356934at2"/>
<protein>
    <submittedName>
        <fullName evidence="1">DUF3572 family protein</fullName>
    </submittedName>
</protein>
<dbReference type="EMBL" id="QOKZ01000001">
    <property type="protein sequence ID" value="RMC37867.1"/>
    <property type="molecule type" value="Genomic_DNA"/>
</dbReference>
<evidence type="ECO:0000313" key="1">
    <source>
        <dbReference type="EMBL" id="RMC37867.1"/>
    </source>
</evidence>
<gene>
    <name evidence="1" type="ORF">C9E81_03820</name>
</gene>